<evidence type="ECO:0000313" key="8">
    <source>
        <dbReference type="RefSeq" id="XP_025830657.1"/>
    </source>
</evidence>
<protein>
    <submittedName>
        <fullName evidence="8">Uncharacterized protein LOC108741849</fullName>
    </submittedName>
</protein>
<dbReference type="PROSITE" id="PS51465">
    <property type="entry name" value="KAZAL_2"/>
    <property type="match status" value="2"/>
</dbReference>
<feature type="compositionally biased region" description="Polar residues" evidence="4">
    <location>
        <begin position="265"/>
        <end position="283"/>
    </location>
</feature>
<evidence type="ECO:0000256" key="2">
    <source>
        <dbReference type="ARBA" id="ARBA00022900"/>
    </source>
</evidence>
<feature type="compositionally biased region" description="Polar residues" evidence="4">
    <location>
        <begin position="208"/>
        <end position="220"/>
    </location>
</feature>
<dbReference type="OrthoDB" id="88467at2759"/>
<evidence type="ECO:0000256" key="1">
    <source>
        <dbReference type="ARBA" id="ARBA00022690"/>
    </source>
</evidence>
<evidence type="ECO:0000313" key="7">
    <source>
        <dbReference type="Proteomes" id="UP000192223"/>
    </source>
</evidence>
<feature type="domain" description="Kazal-like" evidence="6">
    <location>
        <begin position="454"/>
        <end position="511"/>
    </location>
</feature>
<accession>A0A7F5R4A9</accession>
<gene>
    <name evidence="8" type="primary">LOC108741849</name>
</gene>
<keyword evidence="5" id="KW-0812">Transmembrane</keyword>
<reference evidence="8" key="1">
    <citation type="submission" date="2025-08" db="UniProtKB">
        <authorList>
            <consortium name="RefSeq"/>
        </authorList>
    </citation>
    <scope>IDENTIFICATION</scope>
    <source>
        <tissue evidence="8">Entire body</tissue>
    </source>
</reference>
<dbReference type="FunFam" id="3.30.60.30:FF:000024">
    <property type="entry name" value="Transmembrane agrin"/>
    <property type="match status" value="1"/>
</dbReference>
<feature type="region of interest" description="Disordered" evidence="4">
    <location>
        <begin position="178"/>
        <end position="222"/>
    </location>
</feature>
<dbReference type="PANTHER" id="PTHR10913">
    <property type="entry name" value="FOLLISTATIN-RELATED"/>
    <property type="match status" value="1"/>
</dbReference>
<keyword evidence="5" id="KW-1133">Transmembrane helix</keyword>
<dbReference type="RefSeq" id="XP_025830657.1">
    <property type="nucleotide sequence ID" value="XM_025974872.1"/>
</dbReference>
<dbReference type="KEGG" id="apln:108741849"/>
<keyword evidence="3" id="KW-1015">Disulfide bond</keyword>
<dbReference type="InParanoid" id="A0A7F5R4A9"/>
<dbReference type="PANTHER" id="PTHR10913:SF45">
    <property type="entry name" value="FOLLISTATIN, ISOFORM A-RELATED"/>
    <property type="match status" value="1"/>
</dbReference>
<dbReference type="GeneID" id="108741849"/>
<dbReference type="AlphaFoldDB" id="A0A7F5R4A9"/>
<keyword evidence="7" id="KW-1185">Reference proteome</keyword>
<name>A0A7F5R4A9_AGRPL</name>
<dbReference type="CDD" id="cd00104">
    <property type="entry name" value="KAZAL_FS"/>
    <property type="match status" value="2"/>
</dbReference>
<organism evidence="7 8">
    <name type="scientific">Agrilus planipennis</name>
    <name type="common">Emerald ash borer</name>
    <name type="synonym">Agrilus marcopoli</name>
    <dbReference type="NCBI Taxonomy" id="224129"/>
    <lineage>
        <taxon>Eukaryota</taxon>
        <taxon>Metazoa</taxon>
        <taxon>Ecdysozoa</taxon>
        <taxon>Arthropoda</taxon>
        <taxon>Hexapoda</taxon>
        <taxon>Insecta</taxon>
        <taxon>Pterygota</taxon>
        <taxon>Neoptera</taxon>
        <taxon>Endopterygota</taxon>
        <taxon>Coleoptera</taxon>
        <taxon>Polyphaga</taxon>
        <taxon>Elateriformia</taxon>
        <taxon>Buprestoidea</taxon>
        <taxon>Buprestidae</taxon>
        <taxon>Agrilinae</taxon>
        <taxon>Agrilus</taxon>
    </lineage>
</organism>
<dbReference type="Gene3D" id="3.30.60.30">
    <property type="match status" value="2"/>
</dbReference>
<keyword evidence="2" id="KW-0722">Serine protease inhibitor</keyword>
<evidence type="ECO:0000256" key="5">
    <source>
        <dbReference type="SAM" id="Phobius"/>
    </source>
</evidence>
<feature type="region of interest" description="Disordered" evidence="4">
    <location>
        <begin position="265"/>
        <end position="316"/>
    </location>
</feature>
<feature type="domain" description="Kazal-like" evidence="6">
    <location>
        <begin position="380"/>
        <end position="434"/>
    </location>
</feature>
<dbReference type="Pfam" id="PF07648">
    <property type="entry name" value="Kazal_2"/>
    <property type="match status" value="2"/>
</dbReference>
<evidence type="ECO:0000259" key="6">
    <source>
        <dbReference type="PROSITE" id="PS51465"/>
    </source>
</evidence>
<feature type="region of interest" description="Disordered" evidence="4">
    <location>
        <begin position="1"/>
        <end position="33"/>
    </location>
</feature>
<dbReference type="InterPro" id="IPR036058">
    <property type="entry name" value="Kazal_dom_sf"/>
</dbReference>
<dbReference type="SUPFAM" id="SSF100895">
    <property type="entry name" value="Kazal-type serine protease inhibitors"/>
    <property type="match status" value="2"/>
</dbReference>
<feature type="non-terminal residue" evidence="8">
    <location>
        <position position="511"/>
    </location>
</feature>
<proteinExistence type="predicted"/>
<dbReference type="SMART" id="SM00280">
    <property type="entry name" value="KAZAL"/>
    <property type="match status" value="2"/>
</dbReference>
<keyword evidence="5" id="KW-0472">Membrane</keyword>
<feature type="transmembrane region" description="Helical" evidence="5">
    <location>
        <begin position="326"/>
        <end position="348"/>
    </location>
</feature>
<evidence type="ECO:0000256" key="4">
    <source>
        <dbReference type="SAM" id="MobiDB-lite"/>
    </source>
</evidence>
<keyword evidence="1" id="KW-0646">Protease inhibitor</keyword>
<evidence type="ECO:0000256" key="3">
    <source>
        <dbReference type="ARBA" id="ARBA00023157"/>
    </source>
</evidence>
<dbReference type="InterPro" id="IPR002350">
    <property type="entry name" value="Kazal_dom"/>
</dbReference>
<dbReference type="GO" id="GO:0005576">
    <property type="term" value="C:extracellular region"/>
    <property type="evidence" value="ECO:0007669"/>
    <property type="project" value="TreeGrafter"/>
</dbReference>
<sequence>MNDMSSPRHQIGVSVPGGGNVGPYGTYHSSTSQLHRVPSEIYSMGEQYRSRYCLYPAPPAYDRHQRPSTMIRERSYQDVSSREDDYYNPTVKEREYLECEDSDRHYNSLNLYGPYEASFIRRNSCGLGSNRYSTSTGTYSSNSAYYNSTTASYNSGANVHNPPKTHDNGVERFVGFSNGYEKEKGGSSGPVANTESDKNDKGNISPKRITTSNPDSNTYDGHNKSYEVEVEQDTRSCWCFSKEPTTFSQAITRTSNQVTNRVSTQLVGQPAQNIDQKSTSNRTADQKSKRTSRSNSEFDNKSAKRLSSDLNQSPKTCQKMCCKSSVMVAILMGLVVTFIAVSTVLFYTNYSSLKVPPKPIIDEPCAKTFCAWGAHCVVNSDGRSSCQCPTKCKDIFDPVCGTDGKTYRNLCILKMTTCKARSSTRLSHIGSCEIKDPCHEKVCNFGAQCVLSPDGKEANCKCPDACHSYGDHVMSRPVCGSDGIDYKNMCELNKAACKSNSNITVKFQGRC</sequence>
<dbReference type="InterPro" id="IPR050653">
    <property type="entry name" value="Prot_Inhib_GrowthFact_Antg"/>
</dbReference>
<dbReference type="Proteomes" id="UP000192223">
    <property type="component" value="Unplaced"/>
</dbReference>